<dbReference type="InterPro" id="IPR032640">
    <property type="entry name" value="AMPK1_CBM"/>
</dbReference>
<dbReference type="Pfam" id="PF16561">
    <property type="entry name" value="AMPK1_CBM"/>
    <property type="match status" value="1"/>
</dbReference>
<evidence type="ECO:0000256" key="1">
    <source>
        <dbReference type="ARBA" id="ARBA00006750"/>
    </source>
</evidence>
<dbReference type="GO" id="GO:0043609">
    <property type="term" value="P:regulation of carbon utilization"/>
    <property type="evidence" value="ECO:0000318"/>
    <property type="project" value="GO_Central"/>
</dbReference>
<reference evidence="7 9" key="1">
    <citation type="journal article" date="2011" name="Nature">
        <title>The Medicago genome provides insight into the evolution of rhizobial symbioses.</title>
        <authorList>
            <person name="Young N.D."/>
            <person name="Debelle F."/>
            <person name="Oldroyd G.E."/>
            <person name="Geurts R."/>
            <person name="Cannon S.B."/>
            <person name="Udvardi M.K."/>
            <person name="Benedito V.A."/>
            <person name="Mayer K.F."/>
            <person name="Gouzy J."/>
            <person name="Schoof H."/>
            <person name="Van de Peer Y."/>
            <person name="Proost S."/>
            <person name="Cook D.R."/>
            <person name="Meyers B.C."/>
            <person name="Spannagl M."/>
            <person name="Cheung F."/>
            <person name="De Mita S."/>
            <person name="Krishnakumar V."/>
            <person name="Gundlach H."/>
            <person name="Zhou S."/>
            <person name="Mudge J."/>
            <person name="Bharti A.K."/>
            <person name="Murray J.D."/>
            <person name="Naoumkina M.A."/>
            <person name="Rosen B."/>
            <person name="Silverstein K.A."/>
            <person name="Tang H."/>
            <person name="Rombauts S."/>
            <person name="Zhao P.X."/>
            <person name="Zhou P."/>
            <person name="Barbe V."/>
            <person name="Bardou P."/>
            <person name="Bechner M."/>
            <person name="Bellec A."/>
            <person name="Berger A."/>
            <person name="Berges H."/>
            <person name="Bidwell S."/>
            <person name="Bisseling T."/>
            <person name="Choisne N."/>
            <person name="Couloux A."/>
            <person name="Denny R."/>
            <person name="Deshpande S."/>
            <person name="Dai X."/>
            <person name="Doyle J.J."/>
            <person name="Dudez A.M."/>
            <person name="Farmer A.D."/>
            <person name="Fouteau S."/>
            <person name="Franken C."/>
            <person name="Gibelin C."/>
            <person name="Gish J."/>
            <person name="Goldstein S."/>
            <person name="Gonzalez A.J."/>
            <person name="Green P.J."/>
            <person name="Hallab A."/>
            <person name="Hartog M."/>
            <person name="Hua A."/>
            <person name="Humphray S.J."/>
            <person name="Jeong D.H."/>
            <person name="Jing Y."/>
            <person name="Jocker A."/>
            <person name="Kenton S.M."/>
            <person name="Kim D.J."/>
            <person name="Klee K."/>
            <person name="Lai H."/>
            <person name="Lang C."/>
            <person name="Lin S."/>
            <person name="Macmil S.L."/>
            <person name="Magdelenat G."/>
            <person name="Matthews L."/>
            <person name="McCorrison J."/>
            <person name="Monaghan E.L."/>
            <person name="Mun J.H."/>
            <person name="Najar F.Z."/>
            <person name="Nicholson C."/>
            <person name="Noirot C."/>
            <person name="O'Bleness M."/>
            <person name="Paule C.R."/>
            <person name="Poulain J."/>
            <person name="Prion F."/>
            <person name="Qin B."/>
            <person name="Qu C."/>
            <person name="Retzel E.F."/>
            <person name="Riddle C."/>
            <person name="Sallet E."/>
            <person name="Samain S."/>
            <person name="Samson N."/>
            <person name="Sanders I."/>
            <person name="Saurat O."/>
            <person name="Scarpelli C."/>
            <person name="Schiex T."/>
            <person name="Segurens B."/>
            <person name="Severin A.J."/>
            <person name="Sherrier D.J."/>
            <person name="Shi R."/>
            <person name="Sims S."/>
            <person name="Singer S.R."/>
            <person name="Sinharoy S."/>
            <person name="Sterck L."/>
            <person name="Viollet A."/>
            <person name="Wang B.B."/>
            <person name="Wang K."/>
            <person name="Wang M."/>
            <person name="Wang X."/>
            <person name="Warfsmann J."/>
            <person name="Weissenbach J."/>
            <person name="White D.D."/>
            <person name="White J.D."/>
            <person name="Wiley G.B."/>
            <person name="Wincker P."/>
            <person name="Xing Y."/>
            <person name="Yang L."/>
            <person name="Yao Z."/>
            <person name="Ying F."/>
            <person name="Zhai J."/>
            <person name="Zhou L."/>
            <person name="Zuber A."/>
            <person name="Denarie J."/>
            <person name="Dixon R.A."/>
            <person name="May G.D."/>
            <person name="Schwartz D.C."/>
            <person name="Rogers J."/>
            <person name="Quetier F."/>
            <person name="Town C.D."/>
            <person name="Roe B.A."/>
        </authorList>
    </citation>
    <scope>NUCLEOTIDE SEQUENCE [LARGE SCALE GENOMIC DNA]</scope>
    <source>
        <strain evidence="7">A17</strain>
        <strain evidence="8 9">cv. Jemalong A17</strain>
    </source>
</reference>
<dbReference type="InterPro" id="IPR013783">
    <property type="entry name" value="Ig-like_fold"/>
</dbReference>
<dbReference type="STRING" id="3880.G7I852"/>
<dbReference type="InterPro" id="IPR000644">
    <property type="entry name" value="CBS_dom"/>
</dbReference>
<dbReference type="InterPro" id="IPR046342">
    <property type="entry name" value="CBS_dom_sf"/>
</dbReference>
<evidence type="ECO:0000259" key="6">
    <source>
        <dbReference type="PROSITE" id="PS51371"/>
    </source>
</evidence>
<accession>A0A0C3UQI6</accession>
<organism evidence="7 9">
    <name type="scientific">Medicago truncatula</name>
    <name type="common">Barrel medic</name>
    <name type="synonym">Medicago tribuloides</name>
    <dbReference type="NCBI Taxonomy" id="3880"/>
    <lineage>
        <taxon>Eukaryota</taxon>
        <taxon>Viridiplantae</taxon>
        <taxon>Streptophyta</taxon>
        <taxon>Embryophyta</taxon>
        <taxon>Tracheophyta</taxon>
        <taxon>Spermatophyta</taxon>
        <taxon>Magnoliopsida</taxon>
        <taxon>eudicotyledons</taxon>
        <taxon>Gunneridae</taxon>
        <taxon>Pentapetalae</taxon>
        <taxon>rosids</taxon>
        <taxon>fabids</taxon>
        <taxon>Fabales</taxon>
        <taxon>Fabaceae</taxon>
        <taxon>Papilionoideae</taxon>
        <taxon>50 kb inversion clade</taxon>
        <taxon>NPAAA clade</taxon>
        <taxon>Hologalegina</taxon>
        <taxon>IRL clade</taxon>
        <taxon>Trifolieae</taxon>
        <taxon>Medicago</taxon>
    </lineage>
</organism>
<feature type="region of interest" description="Disordered" evidence="5">
    <location>
        <begin position="1"/>
        <end position="20"/>
    </location>
</feature>
<accession>G7I852</accession>
<feature type="domain" description="CBS" evidence="6">
    <location>
        <begin position="345"/>
        <end position="406"/>
    </location>
</feature>
<evidence type="ECO:0000313" key="7">
    <source>
        <dbReference type="EMBL" id="AES61373.2"/>
    </source>
</evidence>
<dbReference type="PANTHER" id="PTHR13780">
    <property type="entry name" value="AMP-ACTIVATED PROTEIN KINASE, GAMMA REGULATORY SUBUNIT"/>
    <property type="match status" value="1"/>
</dbReference>
<keyword evidence="9" id="KW-1185">Reference proteome</keyword>
<dbReference type="PROSITE" id="PS51371">
    <property type="entry name" value="CBS"/>
    <property type="match status" value="2"/>
</dbReference>
<evidence type="ECO:0000313" key="9">
    <source>
        <dbReference type="Proteomes" id="UP000002051"/>
    </source>
</evidence>
<dbReference type="Pfam" id="PF00571">
    <property type="entry name" value="CBS"/>
    <property type="match status" value="2"/>
</dbReference>
<proteinExistence type="inferred from homology"/>
<reference evidence="7 9" key="2">
    <citation type="journal article" date="2014" name="BMC Genomics">
        <title>An improved genome release (version Mt4.0) for the model legume Medicago truncatula.</title>
        <authorList>
            <person name="Tang H."/>
            <person name="Krishnakumar V."/>
            <person name="Bidwell S."/>
            <person name="Rosen B."/>
            <person name="Chan A."/>
            <person name="Zhou S."/>
            <person name="Gentzbittel L."/>
            <person name="Childs K.L."/>
            <person name="Yandell M."/>
            <person name="Gundlach H."/>
            <person name="Mayer K.F."/>
            <person name="Schwartz D.C."/>
            <person name="Town C.D."/>
        </authorList>
    </citation>
    <scope>GENOME REANNOTATION</scope>
    <source>
        <strain evidence="8 9">cv. Jemalong A17</strain>
    </source>
</reference>
<dbReference type="Proteomes" id="UP000002051">
    <property type="component" value="Unassembled WGS sequence"/>
</dbReference>
<dbReference type="EMBL" id="CM001217">
    <property type="protein sequence ID" value="AES61373.2"/>
    <property type="molecule type" value="Genomic_DNA"/>
</dbReference>
<dbReference type="CDD" id="cd02859">
    <property type="entry name" value="E_set_AMPKbeta_like_N"/>
    <property type="match status" value="1"/>
</dbReference>
<dbReference type="PANTHER" id="PTHR13780:SF35">
    <property type="entry name" value="LD22662P"/>
    <property type="match status" value="1"/>
</dbReference>
<name>G7I852_MEDTR</name>
<reference evidence="8" key="3">
    <citation type="submission" date="2015-04" db="UniProtKB">
        <authorList>
            <consortium name="EnsemblPlants"/>
        </authorList>
    </citation>
    <scope>IDENTIFICATION</scope>
    <source>
        <strain evidence="8">cv. Jemalong A17</strain>
    </source>
</reference>
<dbReference type="Gene3D" id="2.60.40.10">
    <property type="entry name" value="Immunoglobulins"/>
    <property type="match status" value="1"/>
</dbReference>
<dbReference type="EnsemblPlants" id="AES61373">
    <property type="protein sequence ID" value="AES61373"/>
    <property type="gene ID" value="MTR_1g083050"/>
</dbReference>
<evidence type="ECO:0000256" key="3">
    <source>
        <dbReference type="ARBA" id="ARBA00023122"/>
    </source>
</evidence>
<dbReference type="GO" id="GO:0045722">
    <property type="term" value="P:positive regulation of gluconeogenesis"/>
    <property type="evidence" value="ECO:0000318"/>
    <property type="project" value="GO_Central"/>
</dbReference>
<feature type="domain" description="CBS" evidence="6">
    <location>
        <begin position="162"/>
        <end position="224"/>
    </location>
</feature>
<dbReference type="GO" id="GO:0006110">
    <property type="term" value="P:regulation of glycolytic process"/>
    <property type="evidence" value="ECO:0000318"/>
    <property type="project" value="GO_Central"/>
</dbReference>
<evidence type="ECO:0000313" key="8">
    <source>
        <dbReference type="EnsemblPlants" id="AES61373"/>
    </source>
</evidence>
<dbReference type="InterPro" id="IPR050511">
    <property type="entry name" value="AMPK_gamma/SDS23_families"/>
</dbReference>
<evidence type="ECO:0000256" key="5">
    <source>
        <dbReference type="SAM" id="MobiDB-lite"/>
    </source>
</evidence>
<evidence type="ECO:0000256" key="2">
    <source>
        <dbReference type="ARBA" id="ARBA00022737"/>
    </source>
</evidence>
<dbReference type="Gene3D" id="3.10.580.10">
    <property type="entry name" value="CBS-domain"/>
    <property type="match status" value="2"/>
</dbReference>
<dbReference type="GO" id="GO:0042149">
    <property type="term" value="P:cellular response to glucose starvation"/>
    <property type="evidence" value="ECO:0000318"/>
    <property type="project" value="GO_Central"/>
</dbReference>
<comment type="similarity">
    <text evidence="1">Belongs to the 5'-AMP-activated protein kinase gamma subunit family.</text>
</comment>
<dbReference type="SUPFAM" id="SSF81296">
    <property type="entry name" value="E set domains"/>
    <property type="match status" value="1"/>
</dbReference>
<dbReference type="SMART" id="SM00116">
    <property type="entry name" value="CBS"/>
    <property type="match status" value="3"/>
</dbReference>
<keyword evidence="2" id="KW-0677">Repeat</keyword>
<dbReference type="eggNOG" id="KOG1764">
    <property type="taxonomic scope" value="Eukaryota"/>
</dbReference>
<dbReference type="GO" id="GO:0009507">
    <property type="term" value="C:chloroplast"/>
    <property type="evidence" value="ECO:0007669"/>
    <property type="project" value="UniProtKB-ARBA"/>
</dbReference>
<dbReference type="AlphaFoldDB" id="G7I852"/>
<dbReference type="InterPro" id="IPR014756">
    <property type="entry name" value="Ig_E-set"/>
</dbReference>
<dbReference type="PaxDb" id="3880-AES61373"/>
<gene>
    <name evidence="7" type="ordered locus">MTR_1g083050</name>
</gene>
<dbReference type="HOGENOM" id="CLU_021740_7_1_1"/>
<dbReference type="SUPFAM" id="SSF54631">
    <property type="entry name" value="CBS-domain pair"/>
    <property type="match status" value="1"/>
</dbReference>
<sequence>MSGSLAAGRGGNGSSSDVPVPDPQPFSIPHLFVWPHGGESAFLCGSFTGWSTNLPMSRIEGRPTGFQVVCYLTPELHTYQFCVDGVWRHDEQQPFINGFTDTVNTISVAEPYMLHGMPSRSHMHLINVNRHMGAFPRTPEFALLVSRYHIYKYMSINTANDLLPESGKVIVLNMDLSLKQAFHILYEQVISLTPVWDSRKCKFVGVLSGMDIIQALKEPESHRSTLTDEGPETHTLAACIERKLQQCGTDSNGKTYPWSFVDARPSERLEDIVLKFLQYKVAVVAIMHSSSEGGSTPQLLHMTSPSEIIKCICKHFKNDYGSLPVLQLPIGSIPLGTWAPKVGESNKQPIATLRPNASLSAAISLMNQAEVSSIPIVDDSGSLYDVYSRSDLTALARCEMYARISLDSFNISEALNLRKNGKCPYGLILPTCLRSDPLHVVMECLANSGVGEVVVVKSACRSVEGIISIGDVFKLLLG</sequence>
<keyword evidence="3 4" id="KW-0129">CBS domain</keyword>
<evidence type="ECO:0000256" key="4">
    <source>
        <dbReference type="PROSITE-ProRule" id="PRU00703"/>
    </source>
</evidence>
<protein>
    <submittedName>
        <fullName evidence="7">Sucrose nonfermenting-like protein</fullName>
    </submittedName>
</protein>